<sequence>MKFSFRKTLVAGAVAAGLLATGYAAAQEQFIGLPSYRVGPYAAGGSGIYGGWIDYMQLINQRDGGINGVKLTWEECETEYNNARGVECYERLKTKGAAGNAMFQPLSTGITYSVLEKVAQDRIPMVTIGYGRTDAADGRVFPWVFPMITTYWSQASAIVNYIGSKEGGTDKLKGKKIGLLYHDSAYGKESHAIMDKLAAKHGFSVEKIAVAHPGNEQQSQWLQIRQMRPDYVVLWGWGVMNPTALRTAARTGFPREKIVGVWWAGAEEDTVPAGDAAKGYTAAVFNVAGANYPVVKEIQQHVYAKNLGNMEDKSRVGSVYYNRGVVHGIIAVEAIRIAQDKFGKGKPLSGEQVRWGFENLKIDTKRLAALGAEGFMPELNVTCSDHEGAGVVKFQQWDGAKWNVVSDWIAGDRELVRGMIEESAAAYAKEKGITPRDCSKEG</sequence>
<dbReference type="Proteomes" id="UP000307956">
    <property type="component" value="Unassembled WGS sequence"/>
</dbReference>
<evidence type="ECO:0000313" key="5">
    <source>
        <dbReference type="EMBL" id="THF61364.1"/>
    </source>
</evidence>
<dbReference type="InterPro" id="IPR028081">
    <property type="entry name" value="Leu-bd"/>
</dbReference>
<evidence type="ECO:0000313" key="6">
    <source>
        <dbReference type="Proteomes" id="UP000307956"/>
    </source>
</evidence>
<dbReference type="Gene3D" id="3.40.50.2300">
    <property type="match status" value="2"/>
</dbReference>
<dbReference type="AlphaFoldDB" id="A0A4S4ANY6"/>
<protein>
    <submittedName>
        <fullName evidence="5">ABC transporter permease</fullName>
    </submittedName>
</protein>
<dbReference type="SUPFAM" id="SSF53822">
    <property type="entry name" value="Periplasmic binding protein-like I"/>
    <property type="match status" value="1"/>
</dbReference>
<accession>A0A4S4ANY6</accession>
<dbReference type="RefSeq" id="WP_136385062.1">
    <property type="nucleotide sequence ID" value="NZ_SSOD01000007.1"/>
</dbReference>
<dbReference type="OrthoDB" id="5297022at2"/>
<dbReference type="PANTHER" id="PTHR47235:SF1">
    <property type="entry name" value="BLR6548 PROTEIN"/>
    <property type="match status" value="1"/>
</dbReference>
<organism evidence="5 6">
    <name type="scientific">Pseudothauera rhizosphaerae</name>
    <dbReference type="NCBI Taxonomy" id="2565932"/>
    <lineage>
        <taxon>Bacteria</taxon>
        <taxon>Pseudomonadati</taxon>
        <taxon>Pseudomonadota</taxon>
        <taxon>Betaproteobacteria</taxon>
        <taxon>Rhodocyclales</taxon>
        <taxon>Zoogloeaceae</taxon>
        <taxon>Pseudothauera</taxon>
    </lineage>
</organism>
<comment type="similarity">
    <text evidence="1">Belongs to the leucine-binding protein family.</text>
</comment>
<comment type="caution">
    <text evidence="5">The sequence shown here is derived from an EMBL/GenBank/DDBJ whole genome shotgun (WGS) entry which is preliminary data.</text>
</comment>
<dbReference type="CDD" id="cd06334">
    <property type="entry name" value="PBP1_ABC_ligand_binding-like"/>
    <property type="match status" value="1"/>
</dbReference>
<evidence type="ECO:0000256" key="2">
    <source>
        <dbReference type="ARBA" id="ARBA00022729"/>
    </source>
</evidence>
<dbReference type="Pfam" id="PF13458">
    <property type="entry name" value="Peripla_BP_6"/>
    <property type="match status" value="1"/>
</dbReference>
<gene>
    <name evidence="5" type="ORF">E6O51_11155</name>
</gene>
<feature type="domain" description="Leucine-binding protein" evidence="4">
    <location>
        <begin position="30"/>
        <end position="399"/>
    </location>
</feature>
<evidence type="ECO:0000256" key="3">
    <source>
        <dbReference type="SAM" id="SignalP"/>
    </source>
</evidence>
<evidence type="ECO:0000256" key="1">
    <source>
        <dbReference type="ARBA" id="ARBA00010062"/>
    </source>
</evidence>
<feature type="signal peptide" evidence="3">
    <location>
        <begin position="1"/>
        <end position="26"/>
    </location>
</feature>
<keyword evidence="6" id="KW-1185">Reference proteome</keyword>
<proteinExistence type="inferred from homology"/>
<dbReference type="PANTHER" id="PTHR47235">
    <property type="entry name" value="BLR6548 PROTEIN"/>
    <property type="match status" value="1"/>
</dbReference>
<name>A0A4S4ANY6_9RHOO</name>
<feature type="chain" id="PRO_5020641379" evidence="3">
    <location>
        <begin position="27"/>
        <end position="442"/>
    </location>
</feature>
<keyword evidence="2 3" id="KW-0732">Signal</keyword>
<dbReference type="InterPro" id="IPR028082">
    <property type="entry name" value="Peripla_BP_I"/>
</dbReference>
<evidence type="ECO:0000259" key="4">
    <source>
        <dbReference type="Pfam" id="PF13458"/>
    </source>
</evidence>
<reference evidence="5 6" key="1">
    <citation type="submission" date="2019-04" db="EMBL/GenBank/DDBJ databases">
        <title>Azoarcus rhizosphaerae sp. nov. isolated from rhizosphere of Ficus religiosa.</title>
        <authorList>
            <person name="Lin S.-Y."/>
            <person name="Hameed A."/>
            <person name="Hsu Y.-H."/>
            <person name="Young C.-C."/>
        </authorList>
    </citation>
    <scope>NUCLEOTIDE SEQUENCE [LARGE SCALE GENOMIC DNA]</scope>
    <source>
        <strain evidence="5 6">CC-YHH848</strain>
    </source>
</reference>
<dbReference type="EMBL" id="SSOD01000007">
    <property type="protein sequence ID" value="THF61364.1"/>
    <property type="molecule type" value="Genomic_DNA"/>
</dbReference>